<evidence type="ECO:0000256" key="9">
    <source>
        <dbReference type="ARBA" id="ARBA00022723"/>
    </source>
</evidence>
<dbReference type="SUPFAM" id="SSF55666">
    <property type="entry name" value="Ribonuclease PH domain 2-like"/>
    <property type="match status" value="1"/>
</dbReference>
<evidence type="ECO:0000259" key="21">
    <source>
        <dbReference type="Pfam" id="PF03725"/>
    </source>
</evidence>
<comment type="similarity">
    <text evidence="2 18 19">Belongs to the HAM1 NTPase family.</text>
</comment>
<dbReference type="InterPro" id="IPR020568">
    <property type="entry name" value="Ribosomal_Su5_D2-typ_SF"/>
</dbReference>
<dbReference type="GO" id="GO:0009117">
    <property type="term" value="P:nucleotide metabolic process"/>
    <property type="evidence" value="ECO:0007669"/>
    <property type="project" value="UniProtKB-KW"/>
</dbReference>
<dbReference type="CDD" id="cd00515">
    <property type="entry name" value="HAM1"/>
    <property type="match status" value="1"/>
</dbReference>
<evidence type="ECO:0000256" key="3">
    <source>
        <dbReference type="ARBA" id="ARBA00011738"/>
    </source>
</evidence>
<dbReference type="GO" id="GO:0000166">
    <property type="term" value="F:nucleotide binding"/>
    <property type="evidence" value="ECO:0007669"/>
    <property type="project" value="UniProtKB-KW"/>
</dbReference>
<dbReference type="EC" id="3.6.1.66" evidence="18"/>
<dbReference type="GO" id="GO:0000049">
    <property type="term" value="F:tRNA binding"/>
    <property type="evidence" value="ECO:0007669"/>
    <property type="project" value="UniProtKB-UniRule"/>
</dbReference>
<evidence type="ECO:0000256" key="14">
    <source>
        <dbReference type="ARBA" id="ARBA00023080"/>
    </source>
</evidence>
<keyword evidence="8 17" id="KW-0548">Nucleotidyltransferase</keyword>
<evidence type="ECO:0000256" key="19">
    <source>
        <dbReference type="RuleBase" id="RU003781"/>
    </source>
</evidence>
<dbReference type="InterPro" id="IPR050080">
    <property type="entry name" value="RNase_PH"/>
</dbReference>
<feature type="binding site" evidence="18">
    <location>
        <position position="320"/>
    </location>
    <ligand>
        <name>Mg(2+)</name>
        <dbReference type="ChEBI" id="CHEBI:18420"/>
    </ligand>
</feature>
<feature type="binding site" evidence="18">
    <location>
        <begin position="403"/>
        <end position="406"/>
    </location>
    <ligand>
        <name>substrate</name>
    </ligand>
</feature>
<keyword evidence="4 17" id="KW-0698">rRNA processing</keyword>
<comment type="subunit">
    <text evidence="3 18">Homodimer.</text>
</comment>
<dbReference type="InterPro" id="IPR001247">
    <property type="entry name" value="ExoRNase_PH_dom1"/>
</dbReference>
<evidence type="ECO:0000256" key="8">
    <source>
        <dbReference type="ARBA" id="ARBA00022695"/>
    </source>
</evidence>
<dbReference type="CDD" id="cd11362">
    <property type="entry name" value="RNase_PH_bact"/>
    <property type="match status" value="1"/>
</dbReference>
<feature type="binding site" evidence="17">
    <location>
        <begin position="125"/>
        <end position="127"/>
    </location>
    <ligand>
        <name>phosphate</name>
        <dbReference type="ChEBI" id="CHEBI:43474"/>
        <note>substrate</note>
    </ligand>
</feature>
<dbReference type="Gene3D" id="3.90.950.10">
    <property type="match status" value="1"/>
</dbReference>
<dbReference type="InterPro" id="IPR002381">
    <property type="entry name" value="RNase_PH_bac-type"/>
</dbReference>
<organism evidence="22 23">
    <name type="scientific">Peptacetobacter hominis</name>
    <dbReference type="NCBI Taxonomy" id="2743610"/>
    <lineage>
        <taxon>Bacteria</taxon>
        <taxon>Bacillati</taxon>
        <taxon>Bacillota</taxon>
        <taxon>Clostridia</taxon>
        <taxon>Peptostreptococcales</taxon>
        <taxon>Peptostreptococcaceae</taxon>
        <taxon>Peptacetobacter</taxon>
    </lineage>
</organism>
<feature type="domain" description="Exoribonuclease phosphorolytic" evidence="20">
    <location>
        <begin position="11"/>
        <end position="138"/>
    </location>
</feature>
<dbReference type="GO" id="GO:0031125">
    <property type="term" value="P:rRNA 3'-end processing"/>
    <property type="evidence" value="ECO:0007669"/>
    <property type="project" value="UniProtKB-ARBA"/>
</dbReference>
<comment type="cofactor">
    <cofactor evidence="18">
        <name>Mg(2+)</name>
        <dbReference type="ChEBI" id="CHEBI:18420"/>
    </cofactor>
    <text evidence="18">Binds 1 Mg(2+) ion per subunit.</text>
</comment>
<evidence type="ECO:0000256" key="16">
    <source>
        <dbReference type="ARBA" id="ARBA00052017"/>
    </source>
</evidence>
<keyword evidence="23" id="KW-1185">Reference proteome</keyword>
<evidence type="ECO:0000256" key="2">
    <source>
        <dbReference type="ARBA" id="ARBA00008023"/>
    </source>
</evidence>
<keyword evidence="10 18" id="KW-0547">Nucleotide-binding</keyword>
<dbReference type="RefSeq" id="WP_142535154.1">
    <property type="nucleotide sequence ID" value="NZ_SGJB01000002.1"/>
</dbReference>
<feature type="binding site" evidence="18">
    <location>
        <position position="321"/>
    </location>
    <ligand>
        <name>substrate</name>
    </ligand>
</feature>
<dbReference type="InterPro" id="IPR020922">
    <property type="entry name" value="dITP/XTP_pyrophosphatase"/>
</dbReference>
<protein>
    <recommendedName>
        <fullName evidence="17 18">Multifunctional fusion protein</fullName>
    </recommendedName>
    <domain>
        <recommendedName>
            <fullName evidence="18">dITP/XTP pyrophosphatase</fullName>
            <ecNumber evidence="18">3.6.1.66</ecNumber>
        </recommendedName>
        <alternativeName>
            <fullName evidence="18">Non-canonical purine NTP pyrophosphatase</fullName>
        </alternativeName>
        <alternativeName>
            <fullName evidence="18">Non-standard purine NTP pyrophosphatase</fullName>
        </alternativeName>
        <alternativeName>
            <fullName evidence="18">Nucleoside-triphosphate diphosphatase</fullName>
        </alternativeName>
        <alternativeName>
            <fullName evidence="18">Nucleoside-triphosphate pyrophosphatase</fullName>
            <shortName evidence="18">NTPase</shortName>
        </alternativeName>
    </domain>
    <domain>
        <recommendedName>
            <fullName evidence="17">Ribonuclease PH</fullName>
            <shortName evidence="17">RNase PH</shortName>
            <ecNumber evidence="17">2.7.7.56</ecNumber>
        </recommendedName>
        <alternativeName>
            <fullName evidence="17">tRNA nucleotidyltransferase</fullName>
        </alternativeName>
    </domain>
</protein>
<feature type="binding site" evidence="17">
    <location>
        <position position="87"/>
    </location>
    <ligand>
        <name>phosphate</name>
        <dbReference type="ChEBI" id="CHEBI:43474"/>
        <note>substrate</note>
    </ligand>
</feature>
<dbReference type="AlphaFoldDB" id="A0A544QXR9"/>
<evidence type="ECO:0000256" key="11">
    <source>
        <dbReference type="ARBA" id="ARBA00022801"/>
    </source>
</evidence>
<dbReference type="GO" id="GO:0016075">
    <property type="term" value="P:rRNA catabolic process"/>
    <property type="evidence" value="ECO:0007669"/>
    <property type="project" value="UniProtKB-UniRule"/>
</dbReference>
<dbReference type="Proteomes" id="UP000317863">
    <property type="component" value="Unassembled WGS sequence"/>
</dbReference>
<dbReference type="InterPro" id="IPR002637">
    <property type="entry name" value="RdgB/HAM1"/>
</dbReference>
<evidence type="ECO:0000256" key="4">
    <source>
        <dbReference type="ARBA" id="ARBA00022552"/>
    </source>
</evidence>
<dbReference type="InterPro" id="IPR027408">
    <property type="entry name" value="PNPase/RNase_PH_dom_sf"/>
</dbReference>
<keyword evidence="12 18" id="KW-0460">Magnesium</keyword>
<comment type="subunit">
    <text evidence="17">Homohexameric ring arranged as a trimer of dimers.</text>
</comment>
<comment type="catalytic activity">
    <reaction evidence="16 18">
        <text>XTP + H2O = XMP + diphosphate + H(+)</text>
        <dbReference type="Rhea" id="RHEA:28610"/>
        <dbReference type="ChEBI" id="CHEBI:15377"/>
        <dbReference type="ChEBI" id="CHEBI:15378"/>
        <dbReference type="ChEBI" id="CHEBI:33019"/>
        <dbReference type="ChEBI" id="CHEBI:57464"/>
        <dbReference type="ChEBI" id="CHEBI:61314"/>
        <dbReference type="EC" id="3.6.1.66"/>
    </reaction>
</comment>
<feature type="active site" description="Proton acceptor" evidence="18">
    <location>
        <position position="320"/>
    </location>
</feature>
<dbReference type="GO" id="GO:0036222">
    <property type="term" value="F:XTP diphosphatase activity"/>
    <property type="evidence" value="ECO:0007669"/>
    <property type="project" value="UniProtKB-UniRule"/>
</dbReference>
<dbReference type="FunFam" id="3.90.950.10:FF:000001">
    <property type="entry name" value="dITP/XTP pyrophosphatase"/>
    <property type="match status" value="1"/>
</dbReference>
<dbReference type="InterPro" id="IPR029001">
    <property type="entry name" value="ITPase-like_fam"/>
</dbReference>
<evidence type="ECO:0000256" key="6">
    <source>
        <dbReference type="ARBA" id="ARBA00022679"/>
    </source>
</evidence>
<dbReference type="PANTHER" id="PTHR11953:SF0">
    <property type="entry name" value="EXOSOME COMPLEX COMPONENT RRP41"/>
    <property type="match status" value="1"/>
</dbReference>
<evidence type="ECO:0000256" key="13">
    <source>
        <dbReference type="ARBA" id="ARBA00022884"/>
    </source>
</evidence>
<dbReference type="GO" id="GO:0017111">
    <property type="term" value="F:ribonucleoside triphosphate phosphatase activity"/>
    <property type="evidence" value="ECO:0007669"/>
    <property type="project" value="InterPro"/>
</dbReference>
<dbReference type="InterPro" id="IPR018336">
    <property type="entry name" value="RNase_PH_CS"/>
</dbReference>
<keyword evidence="6 17" id="KW-0808">Transferase</keyword>
<evidence type="ECO:0000256" key="12">
    <source>
        <dbReference type="ARBA" id="ARBA00022842"/>
    </source>
</evidence>
<dbReference type="PROSITE" id="PS01277">
    <property type="entry name" value="RIBONUCLEASE_PH"/>
    <property type="match status" value="1"/>
</dbReference>
<dbReference type="Gene3D" id="3.30.230.70">
    <property type="entry name" value="GHMP Kinase, N-terminal domain"/>
    <property type="match status" value="1"/>
</dbReference>
<dbReference type="GO" id="GO:0009022">
    <property type="term" value="F:tRNA nucleotidyltransferase activity"/>
    <property type="evidence" value="ECO:0007669"/>
    <property type="project" value="UniProtKB-UniRule"/>
</dbReference>
<evidence type="ECO:0000256" key="1">
    <source>
        <dbReference type="ARBA" id="ARBA00006678"/>
    </source>
</evidence>
<keyword evidence="9 18" id="KW-0479">Metal-binding</keyword>
<comment type="caution">
    <text evidence="18">Lacks conserved residue(s) required for the propagation of feature annotation.</text>
</comment>
<dbReference type="GO" id="GO:0000175">
    <property type="term" value="F:3'-5'-RNA exonuclease activity"/>
    <property type="evidence" value="ECO:0007669"/>
    <property type="project" value="UniProtKB-UniRule"/>
</dbReference>
<evidence type="ECO:0000259" key="20">
    <source>
        <dbReference type="Pfam" id="PF01138"/>
    </source>
</evidence>
<reference evidence="22 23" key="1">
    <citation type="submission" date="2019-02" db="EMBL/GenBank/DDBJ databases">
        <title>Peptostreptococcaceae bacterium ZHW00191 nov., a new bacterium isolated from the human gut.</title>
        <authorList>
            <person name="Zhou H.-W."/>
            <person name="Chen X.-J."/>
        </authorList>
    </citation>
    <scope>NUCLEOTIDE SEQUENCE [LARGE SCALE GENOMIC DNA]</scope>
    <source>
        <strain evidence="22 23">ZHW00191</strain>
    </source>
</reference>
<comment type="function">
    <text evidence="17">Phosphorolytic 3'-5' exoribonuclease that plays an important role in tRNA 3'-end maturation. Removes nucleotide residues following the 3'-CCA terminus of tRNAs; can also add nucleotides to the ends of RNA molecules by using nucleoside diphosphates as substrates, but this may not be physiologically important. Probably plays a role in initiation of 16S rRNA degradation (leading to ribosome degradation) during starvation.</text>
</comment>
<sequence length="449" mass="49787">MERSLNRANDEIRPVKITTGYTKYADGSVLIEMGETKVICTATIEEKVPPFLRNTGTGWINAEYSMIPSATQQRKVRDSVKGKIDGRSQEIQRLIGRAIRSVVDLDKLGERTIWVDCDVIQADGGTRTASITGGFVAAAQAIYKLYENREIKHLPIRNFVSAISAGIVDGTPILDLCYEEDSSAQVDMNFVMTDRGEFVEVQGTGEESPFTKSELVKLLELGEKGNKELIKIQRAAIPEIGDAVMGMDYGKDIIIATGNKHKLQEIGDILKDFDYNIYSLKDVNLDGIEIIEDGKTFEHNALIKARTIAKLTGKICIADDSGLVVDAIGGKPGIYSARYAGENATDEENRIKLFDAMKDIPMEERTARFVSAIGVVLPDGKEFTARGTVEGKIAFEEKGENGFGYDNMFIVDGYDMTFGEIDPEIKNRISHRANALKKMREEFIKRVVR</sequence>
<evidence type="ECO:0000313" key="23">
    <source>
        <dbReference type="Proteomes" id="UP000317863"/>
    </source>
</evidence>
<comment type="similarity">
    <text evidence="1 17">Belongs to the RNase PH family.</text>
</comment>
<dbReference type="GO" id="GO:0046872">
    <property type="term" value="F:metal ion binding"/>
    <property type="evidence" value="ECO:0007669"/>
    <property type="project" value="UniProtKB-KW"/>
</dbReference>
<keyword evidence="5 17" id="KW-0820">tRNA-binding</keyword>
<evidence type="ECO:0000256" key="17">
    <source>
        <dbReference type="HAMAP-Rule" id="MF_00564"/>
    </source>
</evidence>
<dbReference type="GO" id="GO:0036220">
    <property type="term" value="F:ITP diphosphatase activity"/>
    <property type="evidence" value="ECO:0007669"/>
    <property type="project" value="UniProtKB-UniRule"/>
</dbReference>
<dbReference type="GO" id="GO:0035870">
    <property type="term" value="F:dITP diphosphatase activity"/>
    <property type="evidence" value="ECO:0007669"/>
    <property type="project" value="UniProtKB-UniRule"/>
</dbReference>
<dbReference type="HAMAP" id="MF_00564">
    <property type="entry name" value="RNase_PH"/>
    <property type="match status" value="1"/>
</dbReference>
<dbReference type="FunFam" id="3.30.230.70:FF:000003">
    <property type="entry name" value="Ribonuclease PH"/>
    <property type="match status" value="1"/>
</dbReference>
<comment type="function">
    <text evidence="18">Pyrophosphatase that catalyzes the hydrolysis of nucleoside triphosphates to their monophosphate derivatives, with a high preference for the non-canonical purine nucleotides XTP (xanthosine triphosphate), dITP (deoxyinosine triphosphate) and ITP. Seems to function as a house-cleaning enzyme that removes non-canonical purine nucleotides from the nucleotide pool, thus preventing their incorporation into DNA/RNA and avoiding chromosomal lesions.</text>
</comment>
<gene>
    <name evidence="17 22" type="primary">rph</name>
    <name evidence="22" type="ORF">EXD82_01505</name>
</gene>
<evidence type="ECO:0000313" key="22">
    <source>
        <dbReference type="EMBL" id="TQQ85450.1"/>
    </source>
</evidence>
<evidence type="ECO:0000256" key="7">
    <source>
        <dbReference type="ARBA" id="ARBA00022694"/>
    </source>
</evidence>
<dbReference type="SUPFAM" id="SSF52972">
    <property type="entry name" value="ITPase-like"/>
    <property type="match status" value="1"/>
</dbReference>
<proteinExistence type="inferred from homology"/>
<dbReference type="NCBIfam" id="NF011397">
    <property type="entry name" value="PRK14822.1"/>
    <property type="match status" value="1"/>
</dbReference>
<dbReference type="EC" id="2.7.7.56" evidence="17"/>
<dbReference type="EMBL" id="SGJB01000002">
    <property type="protein sequence ID" value="TQQ85450.1"/>
    <property type="molecule type" value="Genomic_DNA"/>
</dbReference>
<dbReference type="PANTHER" id="PTHR11953">
    <property type="entry name" value="EXOSOME COMPLEX COMPONENT"/>
    <property type="match status" value="1"/>
</dbReference>
<feature type="domain" description="Exoribonuclease phosphorolytic" evidence="21">
    <location>
        <begin position="159"/>
        <end position="225"/>
    </location>
</feature>
<keyword evidence="11 18" id="KW-0378">Hydrolase</keyword>
<accession>A0A544QXR9</accession>
<dbReference type="Pfam" id="PF03725">
    <property type="entry name" value="RNase_PH_C"/>
    <property type="match status" value="1"/>
</dbReference>
<dbReference type="SUPFAM" id="SSF54211">
    <property type="entry name" value="Ribosomal protein S5 domain 2-like"/>
    <property type="match status" value="1"/>
</dbReference>
<dbReference type="OrthoDB" id="9807456at2"/>
<feature type="binding site" evidence="18">
    <location>
        <begin position="257"/>
        <end position="262"/>
    </location>
    <ligand>
        <name>substrate</name>
    </ligand>
</feature>
<keyword evidence="7 17" id="KW-0819">tRNA processing</keyword>
<evidence type="ECO:0000256" key="18">
    <source>
        <dbReference type="HAMAP-Rule" id="MF_01405"/>
    </source>
</evidence>
<dbReference type="GO" id="GO:0009146">
    <property type="term" value="P:purine nucleoside triphosphate catabolic process"/>
    <property type="evidence" value="ECO:0007669"/>
    <property type="project" value="UniProtKB-UniRule"/>
</dbReference>
<dbReference type="Pfam" id="PF01725">
    <property type="entry name" value="Ham1p_like"/>
    <property type="match status" value="1"/>
</dbReference>
<feature type="binding site" evidence="18">
    <location>
        <position position="426"/>
    </location>
    <ligand>
        <name>substrate</name>
    </ligand>
</feature>
<comment type="catalytic activity">
    <reaction evidence="17">
        <text>tRNA(n+1) + phosphate = tRNA(n) + a ribonucleoside 5'-diphosphate</text>
        <dbReference type="Rhea" id="RHEA:10628"/>
        <dbReference type="Rhea" id="RHEA-COMP:17343"/>
        <dbReference type="Rhea" id="RHEA-COMP:17344"/>
        <dbReference type="ChEBI" id="CHEBI:43474"/>
        <dbReference type="ChEBI" id="CHEBI:57930"/>
        <dbReference type="ChEBI" id="CHEBI:173114"/>
        <dbReference type="EC" id="2.7.7.56"/>
    </reaction>
</comment>
<dbReference type="NCBIfam" id="TIGR01966">
    <property type="entry name" value="RNasePH"/>
    <property type="match status" value="1"/>
</dbReference>
<dbReference type="HAMAP" id="MF_01405">
    <property type="entry name" value="Non_canon_purine_NTPase"/>
    <property type="match status" value="1"/>
</dbReference>
<dbReference type="Pfam" id="PF01138">
    <property type="entry name" value="RNase_PH"/>
    <property type="match status" value="1"/>
</dbReference>
<dbReference type="InterPro" id="IPR015847">
    <property type="entry name" value="ExoRNase_PH_dom2"/>
</dbReference>
<keyword evidence="13" id="KW-0694">RNA-binding</keyword>
<dbReference type="NCBIfam" id="TIGR00042">
    <property type="entry name" value="RdgB/HAM1 family non-canonical purine NTP pyrophosphatase"/>
    <property type="match status" value="1"/>
</dbReference>
<comment type="caution">
    <text evidence="22">The sequence shown here is derived from an EMBL/GenBank/DDBJ whole genome shotgun (WGS) entry which is preliminary data.</text>
</comment>
<evidence type="ECO:0000256" key="10">
    <source>
        <dbReference type="ARBA" id="ARBA00022741"/>
    </source>
</evidence>
<comment type="catalytic activity">
    <reaction evidence="18">
        <text>ITP + H2O = IMP + diphosphate + H(+)</text>
        <dbReference type="Rhea" id="RHEA:29399"/>
        <dbReference type="ChEBI" id="CHEBI:15377"/>
        <dbReference type="ChEBI" id="CHEBI:15378"/>
        <dbReference type="ChEBI" id="CHEBI:33019"/>
        <dbReference type="ChEBI" id="CHEBI:58053"/>
        <dbReference type="ChEBI" id="CHEBI:61402"/>
        <dbReference type="EC" id="3.6.1.66"/>
    </reaction>
</comment>
<evidence type="ECO:0000256" key="5">
    <source>
        <dbReference type="ARBA" id="ARBA00022555"/>
    </source>
</evidence>
<dbReference type="GO" id="GO:0008033">
    <property type="term" value="P:tRNA processing"/>
    <property type="evidence" value="ECO:0007669"/>
    <property type="project" value="UniProtKB-UniRule"/>
</dbReference>
<dbReference type="InterPro" id="IPR036345">
    <property type="entry name" value="ExoRNase_PH_dom2_sf"/>
</dbReference>
<feature type="binding site" evidence="18">
    <location>
        <begin position="431"/>
        <end position="432"/>
    </location>
    <ligand>
        <name>substrate</name>
    </ligand>
</feature>
<keyword evidence="14 18" id="KW-0546">Nucleotide metabolism</keyword>
<name>A0A544QXR9_9FIRM</name>
<comment type="catalytic activity">
    <reaction evidence="15 18">
        <text>dITP + H2O = dIMP + diphosphate + H(+)</text>
        <dbReference type="Rhea" id="RHEA:28342"/>
        <dbReference type="ChEBI" id="CHEBI:15377"/>
        <dbReference type="ChEBI" id="CHEBI:15378"/>
        <dbReference type="ChEBI" id="CHEBI:33019"/>
        <dbReference type="ChEBI" id="CHEBI:61194"/>
        <dbReference type="ChEBI" id="CHEBI:61382"/>
        <dbReference type="EC" id="3.6.1.66"/>
    </reaction>
</comment>
<evidence type="ECO:0000256" key="15">
    <source>
        <dbReference type="ARBA" id="ARBA00051875"/>
    </source>
</evidence>